<dbReference type="RefSeq" id="XP_009023625.1">
    <property type="nucleotide sequence ID" value="XM_009025377.1"/>
</dbReference>
<feature type="domain" description="DUF3456" evidence="2">
    <location>
        <begin position="83"/>
        <end position="187"/>
    </location>
</feature>
<dbReference type="OrthoDB" id="448621at2759"/>
<dbReference type="PANTHER" id="PTHR15881:SF2">
    <property type="entry name" value="MARGINAL ZONE B- AND B1-CELL-SPECIFIC PROTEIN"/>
    <property type="match status" value="1"/>
</dbReference>
<dbReference type="GO" id="GO:0005576">
    <property type="term" value="C:extracellular region"/>
    <property type="evidence" value="ECO:0000318"/>
    <property type="project" value="GO_Central"/>
</dbReference>
<dbReference type="EnsemblMetazoa" id="HelroT193031">
    <property type="protein sequence ID" value="HelroP193031"/>
    <property type="gene ID" value="HelroG193031"/>
</dbReference>
<evidence type="ECO:0000313" key="4">
    <source>
        <dbReference type="EnsemblMetazoa" id="HelroP193031"/>
    </source>
</evidence>
<dbReference type="GO" id="GO:0030888">
    <property type="term" value="P:regulation of B cell proliferation"/>
    <property type="evidence" value="ECO:0000318"/>
    <property type="project" value="GO_Central"/>
</dbReference>
<keyword evidence="1" id="KW-0732">Signal</keyword>
<accession>T1FUJ6</accession>
<evidence type="ECO:0000259" key="2">
    <source>
        <dbReference type="Pfam" id="PF11938"/>
    </source>
</evidence>
<gene>
    <name evidence="4" type="primary">20212492</name>
    <name evidence="3" type="ORF">HELRODRAFT_193031</name>
</gene>
<reference evidence="3 5" key="2">
    <citation type="journal article" date="2013" name="Nature">
        <title>Insights into bilaterian evolution from three spiralian genomes.</title>
        <authorList>
            <person name="Simakov O."/>
            <person name="Marletaz F."/>
            <person name="Cho S.J."/>
            <person name="Edsinger-Gonzales E."/>
            <person name="Havlak P."/>
            <person name="Hellsten U."/>
            <person name="Kuo D.H."/>
            <person name="Larsson T."/>
            <person name="Lv J."/>
            <person name="Arendt D."/>
            <person name="Savage R."/>
            <person name="Osoegawa K."/>
            <person name="de Jong P."/>
            <person name="Grimwood J."/>
            <person name="Chapman J.A."/>
            <person name="Shapiro H."/>
            <person name="Aerts A."/>
            <person name="Otillar R.P."/>
            <person name="Terry A.Y."/>
            <person name="Boore J.L."/>
            <person name="Grigoriev I.V."/>
            <person name="Lindberg D.R."/>
            <person name="Seaver E.C."/>
            <person name="Weisblat D.A."/>
            <person name="Putnam N.H."/>
            <person name="Rokhsar D.S."/>
        </authorList>
    </citation>
    <scope>NUCLEOTIDE SEQUENCE</scope>
</reference>
<name>T1FUJ6_HELRO</name>
<reference evidence="4" key="3">
    <citation type="submission" date="2015-06" db="UniProtKB">
        <authorList>
            <consortium name="EnsemblMetazoa"/>
        </authorList>
    </citation>
    <scope>IDENTIFICATION</scope>
</reference>
<dbReference type="HOGENOM" id="CLU_113467_0_0_1"/>
<dbReference type="Proteomes" id="UP000015101">
    <property type="component" value="Unassembled WGS sequence"/>
</dbReference>
<dbReference type="EMBL" id="AMQM01005957">
    <property type="status" value="NOT_ANNOTATED_CDS"/>
    <property type="molecule type" value="Genomic_DNA"/>
</dbReference>
<dbReference type="OMA" id="QNWQDYG"/>
<dbReference type="PANTHER" id="PTHR15881">
    <property type="entry name" value="MARGINAL ZONE B- AND B1-CELL-SPECIFIC PROTEIN"/>
    <property type="match status" value="1"/>
</dbReference>
<dbReference type="InterPro" id="IPR021852">
    <property type="entry name" value="DUF3456"/>
</dbReference>
<feature type="chain" id="PRO_5010980971" description="DUF3456 domain-containing protein" evidence="1">
    <location>
        <begin position="27"/>
        <end position="211"/>
    </location>
</feature>
<protein>
    <recommendedName>
        <fullName evidence="2">DUF3456 domain-containing protein</fullName>
    </recommendedName>
</protein>
<dbReference type="AlphaFoldDB" id="T1FUJ6"/>
<dbReference type="InParanoid" id="T1FUJ6"/>
<dbReference type="STRING" id="6412.T1FUJ6"/>
<feature type="signal peptide" evidence="1">
    <location>
        <begin position="1"/>
        <end position="26"/>
    </location>
</feature>
<dbReference type="KEGG" id="hro:HELRODRAFT_193031"/>
<dbReference type="GeneID" id="20212492"/>
<dbReference type="InterPro" id="IPR052682">
    <property type="entry name" value="MZB1"/>
</dbReference>
<sequence length="211" mass="23994">MFCKLSNSSNFIIIYLLMFLFNGCSSDVISQDDDGMSGTIQFGGPQDMNDEMMNSPFVPDELQCDACIAVSYKLWEGLNEYNKKHPSLKNELSESTLIDLMDEVCSDQEVWKQYGMKKIKKVTRLSGPGMETEEVPGVTASGGKWPARLQDLCETMIGDHGEVTLYNVYKLAPTKKHFLKNFLCYGTKSRDKCSKLEERKFNEHQHSKEDL</sequence>
<dbReference type="eggNOG" id="ENOG502S4B7">
    <property type="taxonomic scope" value="Eukaryota"/>
</dbReference>
<evidence type="ECO:0000313" key="5">
    <source>
        <dbReference type="Proteomes" id="UP000015101"/>
    </source>
</evidence>
<dbReference type="GO" id="GO:0034663">
    <property type="term" value="C:endoplasmic reticulum chaperone complex"/>
    <property type="evidence" value="ECO:0000318"/>
    <property type="project" value="GO_Central"/>
</dbReference>
<proteinExistence type="predicted"/>
<organism evidence="4 5">
    <name type="scientific">Helobdella robusta</name>
    <name type="common">Californian leech</name>
    <dbReference type="NCBI Taxonomy" id="6412"/>
    <lineage>
        <taxon>Eukaryota</taxon>
        <taxon>Metazoa</taxon>
        <taxon>Spiralia</taxon>
        <taxon>Lophotrochozoa</taxon>
        <taxon>Annelida</taxon>
        <taxon>Clitellata</taxon>
        <taxon>Hirudinea</taxon>
        <taxon>Rhynchobdellida</taxon>
        <taxon>Glossiphoniidae</taxon>
        <taxon>Helobdella</taxon>
    </lineage>
</organism>
<dbReference type="EMBL" id="KB097182">
    <property type="protein sequence ID" value="ESN98288.1"/>
    <property type="molecule type" value="Genomic_DNA"/>
</dbReference>
<dbReference type="CTD" id="20212492"/>
<dbReference type="Pfam" id="PF11938">
    <property type="entry name" value="DUF3456"/>
    <property type="match status" value="1"/>
</dbReference>
<evidence type="ECO:0000256" key="1">
    <source>
        <dbReference type="SAM" id="SignalP"/>
    </source>
</evidence>
<evidence type="ECO:0000313" key="3">
    <source>
        <dbReference type="EMBL" id="ESN98288.1"/>
    </source>
</evidence>
<reference evidence="5" key="1">
    <citation type="submission" date="2012-12" db="EMBL/GenBank/DDBJ databases">
        <authorList>
            <person name="Hellsten U."/>
            <person name="Grimwood J."/>
            <person name="Chapman J.A."/>
            <person name="Shapiro H."/>
            <person name="Aerts A."/>
            <person name="Otillar R.P."/>
            <person name="Terry A.Y."/>
            <person name="Boore J.L."/>
            <person name="Simakov O."/>
            <person name="Marletaz F."/>
            <person name="Cho S.-J."/>
            <person name="Edsinger-Gonzales E."/>
            <person name="Havlak P."/>
            <person name="Kuo D.-H."/>
            <person name="Larsson T."/>
            <person name="Lv J."/>
            <person name="Arendt D."/>
            <person name="Savage R."/>
            <person name="Osoegawa K."/>
            <person name="de Jong P."/>
            <person name="Lindberg D.R."/>
            <person name="Seaver E.C."/>
            <person name="Weisblat D.A."/>
            <person name="Putnam N.H."/>
            <person name="Grigoriev I.V."/>
            <person name="Rokhsar D.S."/>
        </authorList>
    </citation>
    <scope>NUCLEOTIDE SEQUENCE</scope>
</reference>
<keyword evidence="5" id="KW-1185">Reference proteome</keyword>